<proteinExistence type="predicted"/>
<dbReference type="InterPro" id="IPR002725">
    <property type="entry name" value="YgjP-like_metallopeptidase"/>
</dbReference>
<dbReference type="Pfam" id="PF01863">
    <property type="entry name" value="YgjP-like"/>
    <property type="match status" value="1"/>
</dbReference>
<reference evidence="2 3" key="1">
    <citation type="submission" date="2020-08" db="EMBL/GenBank/DDBJ databases">
        <title>Genomic Encyclopedia of Type Strains, Phase IV (KMG-IV): sequencing the most valuable type-strain genomes for metagenomic binning, comparative biology and taxonomic classification.</title>
        <authorList>
            <person name="Goeker M."/>
        </authorList>
    </citation>
    <scope>NUCLEOTIDE SEQUENCE [LARGE SCALE GENOMIC DNA]</scope>
    <source>
        <strain evidence="2 3">DSM 25799</strain>
    </source>
</reference>
<dbReference type="Gene3D" id="3.30.2010.10">
    <property type="entry name" value="Metalloproteases ('zincins'), catalytic domain"/>
    <property type="match status" value="1"/>
</dbReference>
<evidence type="ECO:0000313" key="3">
    <source>
        <dbReference type="Proteomes" id="UP000539953"/>
    </source>
</evidence>
<protein>
    <recommendedName>
        <fullName evidence="1">YgjP-like metallopeptidase domain-containing protein</fullName>
    </recommendedName>
</protein>
<feature type="domain" description="YgjP-like metallopeptidase" evidence="1">
    <location>
        <begin position="12"/>
        <end position="195"/>
    </location>
</feature>
<dbReference type="EMBL" id="JACHHK010000007">
    <property type="protein sequence ID" value="MBB5183703.1"/>
    <property type="molecule type" value="Genomic_DNA"/>
</dbReference>
<keyword evidence="3" id="KW-1185">Reference proteome</keyword>
<dbReference type="AlphaFoldDB" id="A0A7W8CY06"/>
<dbReference type="Proteomes" id="UP000539953">
    <property type="component" value="Unassembled WGS sequence"/>
</dbReference>
<evidence type="ECO:0000259" key="1">
    <source>
        <dbReference type="Pfam" id="PF01863"/>
    </source>
</evidence>
<sequence length="202" mass="23622">MNVTVIRKRRNKRMYLRVKDGEVVVTAPAFVSDQEIEAFVHSRSDWIALQLEKNRPLQTGDELNILQETYTVIRDDKTYVDGHRLHLSDQKALQALILEKSEAYLRKRFADWQDRMGYADLTLKFGFYTSKWGSCQPAKRLIRLNGYLALCDPEGIDAVIVHELCHLKVLGHSQRFYQEISKWLPDYKQAMASVKRIRIPRV</sequence>
<dbReference type="InterPro" id="IPR053136">
    <property type="entry name" value="UTP_pyrophosphatase-like"/>
</dbReference>
<name>A0A7W8CY06_9FIRM</name>
<evidence type="ECO:0000313" key="2">
    <source>
        <dbReference type="EMBL" id="MBB5183703.1"/>
    </source>
</evidence>
<accession>A0A7W8CY06</accession>
<dbReference type="PANTHER" id="PTHR30399">
    <property type="entry name" value="UNCHARACTERIZED PROTEIN YGJP"/>
    <property type="match status" value="1"/>
</dbReference>
<gene>
    <name evidence="2" type="ORF">HNQ47_001742</name>
</gene>
<dbReference type="RefSeq" id="WP_183328998.1">
    <property type="nucleotide sequence ID" value="NZ_JACHHK010000007.1"/>
</dbReference>
<dbReference type="PANTHER" id="PTHR30399:SF1">
    <property type="entry name" value="UTP PYROPHOSPHATASE"/>
    <property type="match status" value="1"/>
</dbReference>
<comment type="caution">
    <text evidence="2">The sequence shown here is derived from an EMBL/GenBank/DDBJ whole genome shotgun (WGS) entry which is preliminary data.</text>
</comment>
<dbReference type="CDD" id="cd07344">
    <property type="entry name" value="M48_yhfN_like"/>
    <property type="match status" value="1"/>
</dbReference>
<organism evidence="2 3">
    <name type="scientific">Catenisphaera adipataccumulans</name>
    <dbReference type="NCBI Taxonomy" id="700500"/>
    <lineage>
        <taxon>Bacteria</taxon>
        <taxon>Bacillati</taxon>
        <taxon>Bacillota</taxon>
        <taxon>Erysipelotrichia</taxon>
        <taxon>Erysipelotrichales</taxon>
        <taxon>Erysipelotrichaceae</taxon>
        <taxon>Catenisphaera</taxon>
    </lineage>
</organism>